<reference evidence="1 2" key="1">
    <citation type="journal article" date="2023" name="BMC Biol.">
        <title>The compact genome of the sponge Oopsacas minuta (Hexactinellida) is lacking key metazoan core genes.</title>
        <authorList>
            <person name="Santini S."/>
            <person name="Schenkelaars Q."/>
            <person name="Jourda C."/>
            <person name="Duchesne M."/>
            <person name="Belahbib H."/>
            <person name="Rocher C."/>
            <person name="Selva M."/>
            <person name="Riesgo A."/>
            <person name="Vervoort M."/>
            <person name="Leys S.P."/>
            <person name="Kodjabachian L."/>
            <person name="Le Bivic A."/>
            <person name="Borchiellini C."/>
            <person name="Claverie J.M."/>
            <person name="Renard E."/>
        </authorList>
    </citation>
    <scope>NUCLEOTIDE SEQUENCE [LARGE SCALE GENOMIC DNA]</scope>
    <source>
        <strain evidence="1">SPO-2</strain>
    </source>
</reference>
<comment type="caution">
    <text evidence="1">The sequence shown here is derived from an EMBL/GenBank/DDBJ whole genome shotgun (WGS) entry which is preliminary data.</text>
</comment>
<sequence>MGLFISPYFIQCVSCCPHGLLPGDHIFKRIQSLFTADGYLEEHGIYLGDVILDCGVMIYNAIAFYSWNCNNPISIQPFDTFTQGSSISCIKYPSNISKPAQEVVNTCIKFANGKICVRDYNFSSGVNISEDFASLCKVGYAISTSIYKLCNDVITGNYPKLAIDLFLMGWVFYKQCIRSGQLHLCLSTIVKKIKEYKKANIGKGFRRIFFDEGKEHPYCSRSHSAQGNTQGISPENVVKPDDRCAIPGCWKPKSIEDGVTHHFCSKSHRKKAEAMGSKLVIDPNAQCDLPGCNMPKLVENSGTQQDYCSKSHAEQDTPRRDGESTMMIDDEYISGLVSADEYNRGICLSRI</sequence>
<dbReference type="AlphaFoldDB" id="A0AAV7JD59"/>
<organism evidence="1 2">
    <name type="scientific">Oopsacas minuta</name>
    <dbReference type="NCBI Taxonomy" id="111878"/>
    <lineage>
        <taxon>Eukaryota</taxon>
        <taxon>Metazoa</taxon>
        <taxon>Porifera</taxon>
        <taxon>Hexactinellida</taxon>
        <taxon>Hexasterophora</taxon>
        <taxon>Lyssacinosida</taxon>
        <taxon>Leucopsacidae</taxon>
        <taxon>Oopsacas</taxon>
    </lineage>
</organism>
<name>A0AAV7JD59_9METZ</name>
<gene>
    <name evidence="1" type="ORF">LOD99_12838</name>
</gene>
<accession>A0AAV7JD59</accession>
<keyword evidence="2" id="KW-1185">Reference proteome</keyword>
<evidence type="ECO:0000313" key="2">
    <source>
        <dbReference type="Proteomes" id="UP001165289"/>
    </source>
</evidence>
<dbReference type="EMBL" id="JAKMXF010000354">
    <property type="protein sequence ID" value="KAI6646717.1"/>
    <property type="molecule type" value="Genomic_DNA"/>
</dbReference>
<protein>
    <submittedName>
        <fullName evidence="1">Uncharacterized protein</fullName>
    </submittedName>
</protein>
<proteinExistence type="predicted"/>
<evidence type="ECO:0000313" key="1">
    <source>
        <dbReference type="EMBL" id="KAI6646717.1"/>
    </source>
</evidence>
<dbReference type="Proteomes" id="UP001165289">
    <property type="component" value="Unassembled WGS sequence"/>
</dbReference>